<proteinExistence type="predicted"/>
<organism evidence="2">
    <name type="scientific">Palpitomonas bilix</name>
    <dbReference type="NCBI Taxonomy" id="652834"/>
    <lineage>
        <taxon>Eukaryota</taxon>
        <taxon>Eukaryota incertae sedis</taxon>
    </lineage>
</organism>
<evidence type="ECO:0000256" key="1">
    <source>
        <dbReference type="SAM" id="MobiDB-lite"/>
    </source>
</evidence>
<sequence length="108" mass="11933">MWKTMKRERRKEELGAGGWRLEGKEEGGERSSTVQQSTVRQCIVVRSQRLEVGALEVGGSRVKVGGWRWEVGAKAGGWRSGCQGAIVLLAGLEAVKLKKLRRSEALKL</sequence>
<dbReference type="EMBL" id="HBIB01036546">
    <property type="protein sequence ID" value="CAE0261446.1"/>
    <property type="molecule type" value="Transcribed_RNA"/>
</dbReference>
<accession>A0A7S3GC43</accession>
<feature type="region of interest" description="Disordered" evidence="1">
    <location>
        <begin position="1"/>
        <end position="33"/>
    </location>
</feature>
<reference evidence="2" key="1">
    <citation type="submission" date="2021-01" db="EMBL/GenBank/DDBJ databases">
        <authorList>
            <person name="Corre E."/>
            <person name="Pelletier E."/>
            <person name="Niang G."/>
            <person name="Scheremetjew M."/>
            <person name="Finn R."/>
            <person name="Kale V."/>
            <person name="Holt S."/>
            <person name="Cochrane G."/>
            <person name="Meng A."/>
            <person name="Brown T."/>
            <person name="Cohen L."/>
        </authorList>
    </citation>
    <scope>NUCLEOTIDE SEQUENCE</scope>
    <source>
        <strain evidence="2">NIES-2562</strain>
    </source>
</reference>
<name>A0A7S3GC43_9EUKA</name>
<evidence type="ECO:0000313" key="2">
    <source>
        <dbReference type="EMBL" id="CAE0261446.1"/>
    </source>
</evidence>
<gene>
    <name evidence="2" type="ORF">PBIL07802_LOCUS23739</name>
</gene>
<dbReference type="AlphaFoldDB" id="A0A7S3GC43"/>
<protein>
    <submittedName>
        <fullName evidence="2">Uncharacterized protein</fullName>
    </submittedName>
</protein>